<evidence type="ECO:0000313" key="10">
    <source>
        <dbReference type="EMBL" id="SVA77076.1"/>
    </source>
</evidence>
<accession>A0A381YJ19</accession>
<dbReference type="GO" id="GO:0016763">
    <property type="term" value="F:pentosyltransferase activity"/>
    <property type="evidence" value="ECO:0007669"/>
    <property type="project" value="TreeGrafter"/>
</dbReference>
<keyword evidence="4" id="KW-0808">Transferase</keyword>
<keyword evidence="2" id="KW-1003">Cell membrane</keyword>
<dbReference type="PANTHER" id="PTHR33908">
    <property type="entry name" value="MANNOSYLTRANSFERASE YKCB-RELATED"/>
    <property type="match status" value="1"/>
</dbReference>
<sequence>VTIISFIVVIIFFASASYVAFIIDNPTRDHDLLAYYYAGQQTLYGDRENVYLAGTPIGWSVLLALSDNVVDDVFVTAKLFSVFFATGIVLLSFYIVKNIFNKQVALLAQTLIAITPFFHVEAIITHGEILPIFLIFFSLYFITKKKLTKRDAILCGIFLGLASMLRYQAAIVAISCLPFFLIQYKKIHLSKTILFSVFFIIAFSPLLIFNFLTFGTFIESEPSFFFLHFSEFENNSAWEKTLTERIESTSSTAFFEIDEVFIKN</sequence>
<evidence type="ECO:0000259" key="9">
    <source>
        <dbReference type="Pfam" id="PF13231"/>
    </source>
</evidence>
<dbReference type="EMBL" id="UINC01018362">
    <property type="protein sequence ID" value="SVA77076.1"/>
    <property type="molecule type" value="Genomic_DNA"/>
</dbReference>
<dbReference type="InterPro" id="IPR050297">
    <property type="entry name" value="LipidA_mod_glycosyltrf_83"/>
</dbReference>
<evidence type="ECO:0000256" key="1">
    <source>
        <dbReference type="ARBA" id="ARBA00004651"/>
    </source>
</evidence>
<feature type="non-terminal residue" evidence="10">
    <location>
        <position position="1"/>
    </location>
</feature>
<evidence type="ECO:0000256" key="6">
    <source>
        <dbReference type="ARBA" id="ARBA00022989"/>
    </source>
</evidence>
<dbReference type="InterPro" id="IPR038731">
    <property type="entry name" value="RgtA/B/C-like"/>
</dbReference>
<feature type="non-terminal residue" evidence="10">
    <location>
        <position position="264"/>
    </location>
</feature>
<dbReference type="GO" id="GO:0005886">
    <property type="term" value="C:plasma membrane"/>
    <property type="evidence" value="ECO:0007669"/>
    <property type="project" value="UniProtKB-SubCell"/>
</dbReference>
<feature type="transmembrane region" description="Helical" evidence="8">
    <location>
        <begin position="154"/>
        <end position="181"/>
    </location>
</feature>
<keyword evidence="3" id="KW-0328">Glycosyltransferase</keyword>
<gene>
    <name evidence="10" type="ORF">METZ01_LOCUS129930</name>
</gene>
<evidence type="ECO:0000256" key="8">
    <source>
        <dbReference type="SAM" id="Phobius"/>
    </source>
</evidence>
<feature type="domain" description="Glycosyltransferase RgtA/B/C/D-like" evidence="9">
    <location>
        <begin position="56"/>
        <end position="208"/>
    </location>
</feature>
<keyword evidence="6 8" id="KW-1133">Transmembrane helix</keyword>
<dbReference type="PANTHER" id="PTHR33908:SF11">
    <property type="entry name" value="MEMBRANE PROTEIN"/>
    <property type="match status" value="1"/>
</dbReference>
<proteinExistence type="predicted"/>
<evidence type="ECO:0000256" key="3">
    <source>
        <dbReference type="ARBA" id="ARBA00022676"/>
    </source>
</evidence>
<feature type="transmembrane region" description="Helical" evidence="8">
    <location>
        <begin position="5"/>
        <end position="23"/>
    </location>
</feature>
<dbReference type="AlphaFoldDB" id="A0A381YJ19"/>
<keyword evidence="7 8" id="KW-0472">Membrane</keyword>
<dbReference type="Pfam" id="PF13231">
    <property type="entry name" value="PMT_2"/>
    <property type="match status" value="1"/>
</dbReference>
<evidence type="ECO:0000256" key="2">
    <source>
        <dbReference type="ARBA" id="ARBA00022475"/>
    </source>
</evidence>
<organism evidence="10">
    <name type="scientific">marine metagenome</name>
    <dbReference type="NCBI Taxonomy" id="408172"/>
    <lineage>
        <taxon>unclassified sequences</taxon>
        <taxon>metagenomes</taxon>
        <taxon>ecological metagenomes</taxon>
    </lineage>
</organism>
<reference evidence="10" key="1">
    <citation type="submission" date="2018-05" db="EMBL/GenBank/DDBJ databases">
        <authorList>
            <person name="Lanie J.A."/>
            <person name="Ng W.-L."/>
            <person name="Kazmierczak K.M."/>
            <person name="Andrzejewski T.M."/>
            <person name="Davidsen T.M."/>
            <person name="Wayne K.J."/>
            <person name="Tettelin H."/>
            <person name="Glass J.I."/>
            <person name="Rusch D."/>
            <person name="Podicherti R."/>
            <person name="Tsui H.-C.T."/>
            <person name="Winkler M.E."/>
        </authorList>
    </citation>
    <scope>NUCLEOTIDE SEQUENCE</scope>
</reference>
<feature type="transmembrane region" description="Helical" evidence="8">
    <location>
        <begin position="73"/>
        <end position="96"/>
    </location>
</feature>
<protein>
    <recommendedName>
        <fullName evidence="9">Glycosyltransferase RgtA/B/C/D-like domain-containing protein</fullName>
    </recommendedName>
</protein>
<evidence type="ECO:0000256" key="7">
    <source>
        <dbReference type="ARBA" id="ARBA00023136"/>
    </source>
</evidence>
<evidence type="ECO:0000256" key="4">
    <source>
        <dbReference type="ARBA" id="ARBA00022679"/>
    </source>
</evidence>
<keyword evidence="5 8" id="KW-0812">Transmembrane</keyword>
<name>A0A381YJ19_9ZZZZ</name>
<comment type="subcellular location">
    <subcellularLocation>
        <location evidence="1">Cell membrane</location>
        <topology evidence="1">Multi-pass membrane protein</topology>
    </subcellularLocation>
</comment>
<dbReference type="GO" id="GO:0008610">
    <property type="term" value="P:lipid biosynthetic process"/>
    <property type="evidence" value="ECO:0007669"/>
    <property type="project" value="UniProtKB-ARBA"/>
</dbReference>
<evidence type="ECO:0000256" key="5">
    <source>
        <dbReference type="ARBA" id="ARBA00022692"/>
    </source>
</evidence>
<feature type="transmembrane region" description="Helical" evidence="8">
    <location>
        <begin position="126"/>
        <end position="142"/>
    </location>
</feature>
<feature type="transmembrane region" description="Helical" evidence="8">
    <location>
        <begin position="193"/>
        <end position="218"/>
    </location>
</feature>